<organism evidence="1 2">
    <name type="scientific">Mucilaginibacter ximonensis</name>
    <dbReference type="NCBI Taxonomy" id="538021"/>
    <lineage>
        <taxon>Bacteria</taxon>
        <taxon>Pseudomonadati</taxon>
        <taxon>Bacteroidota</taxon>
        <taxon>Sphingobacteriia</taxon>
        <taxon>Sphingobacteriales</taxon>
        <taxon>Sphingobacteriaceae</taxon>
        <taxon>Mucilaginibacter</taxon>
    </lineage>
</organism>
<evidence type="ECO:0000313" key="2">
    <source>
        <dbReference type="Proteomes" id="UP001597557"/>
    </source>
</evidence>
<reference evidence="2" key="1">
    <citation type="journal article" date="2019" name="Int. J. Syst. Evol. Microbiol.">
        <title>The Global Catalogue of Microorganisms (GCM) 10K type strain sequencing project: providing services to taxonomists for standard genome sequencing and annotation.</title>
        <authorList>
            <consortium name="The Broad Institute Genomics Platform"/>
            <consortium name="The Broad Institute Genome Sequencing Center for Infectious Disease"/>
            <person name="Wu L."/>
            <person name="Ma J."/>
        </authorList>
    </citation>
    <scope>NUCLEOTIDE SEQUENCE [LARGE SCALE GENOMIC DNA]</scope>
    <source>
        <strain evidence="2">KCTC 22437</strain>
    </source>
</reference>
<sequence length="186" mass="19942">MKFFKAVFVALFFTAGIISCQKDGQPENGALINPITKADTSDNSGNFFAAKGTLNITVDDSTYAFDAAKDSIAFINVNIDSNKYFGLTAINKAHTISFGISSPGFAGPGLDNMIAGGQLLFNVDGKHIKQFALSNSVGNNLSNAIHLDQYMQDSVLTKGTFTTLMSKKDDDGNDQVVSGSFYLLRK</sequence>
<evidence type="ECO:0008006" key="3">
    <source>
        <dbReference type="Google" id="ProtNLM"/>
    </source>
</evidence>
<evidence type="ECO:0000313" key="1">
    <source>
        <dbReference type="EMBL" id="MFD2870867.1"/>
    </source>
</evidence>
<protein>
    <recommendedName>
        <fullName evidence="3">CHRD domain-containing protein</fullName>
    </recommendedName>
</protein>
<dbReference type="RefSeq" id="WP_377180983.1">
    <property type="nucleotide sequence ID" value="NZ_JBHUPD010000001.1"/>
</dbReference>
<name>A0ABW5Y692_9SPHI</name>
<dbReference type="PROSITE" id="PS51257">
    <property type="entry name" value="PROKAR_LIPOPROTEIN"/>
    <property type="match status" value="1"/>
</dbReference>
<dbReference type="Proteomes" id="UP001597557">
    <property type="component" value="Unassembled WGS sequence"/>
</dbReference>
<accession>A0ABW5Y692</accession>
<proteinExistence type="predicted"/>
<keyword evidence="2" id="KW-1185">Reference proteome</keyword>
<dbReference type="EMBL" id="JBHUPD010000001">
    <property type="protein sequence ID" value="MFD2870867.1"/>
    <property type="molecule type" value="Genomic_DNA"/>
</dbReference>
<gene>
    <name evidence="1" type="ORF">ACFS5N_00215</name>
</gene>
<comment type="caution">
    <text evidence="1">The sequence shown here is derived from an EMBL/GenBank/DDBJ whole genome shotgun (WGS) entry which is preliminary data.</text>
</comment>